<proteinExistence type="predicted"/>
<dbReference type="Pfam" id="PF13519">
    <property type="entry name" value="VWA_2"/>
    <property type="match status" value="1"/>
</dbReference>
<name>A0A2U1STG5_METSR</name>
<organism evidence="3 4">
    <name type="scientific">Methylosinus sporium</name>
    <dbReference type="NCBI Taxonomy" id="428"/>
    <lineage>
        <taxon>Bacteria</taxon>
        <taxon>Pseudomonadati</taxon>
        <taxon>Pseudomonadota</taxon>
        <taxon>Alphaproteobacteria</taxon>
        <taxon>Hyphomicrobiales</taxon>
        <taxon>Methylocystaceae</taxon>
        <taxon>Methylosinus</taxon>
    </lineage>
</organism>
<feature type="transmembrane region" description="Helical" evidence="1">
    <location>
        <begin position="12"/>
        <end position="29"/>
    </location>
</feature>
<dbReference type="InterPro" id="IPR002035">
    <property type="entry name" value="VWF_A"/>
</dbReference>
<keyword evidence="4" id="KW-1185">Reference proteome</keyword>
<dbReference type="EMBL" id="PUIV01000005">
    <property type="protein sequence ID" value="PWB94904.1"/>
    <property type="molecule type" value="Genomic_DNA"/>
</dbReference>
<dbReference type="InterPro" id="IPR036465">
    <property type="entry name" value="vWFA_dom_sf"/>
</dbReference>
<dbReference type="Proteomes" id="UP000245137">
    <property type="component" value="Unassembled WGS sequence"/>
</dbReference>
<feature type="domain" description="VWFA" evidence="2">
    <location>
        <begin position="96"/>
        <end position="195"/>
    </location>
</feature>
<keyword evidence="1" id="KW-1133">Transmembrane helix</keyword>
<dbReference type="Gene3D" id="3.40.50.410">
    <property type="entry name" value="von Willebrand factor, type A domain"/>
    <property type="match status" value="1"/>
</dbReference>
<dbReference type="SUPFAM" id="SSF53300">
    <property type="entry name" value="vWA-like"/>
    <property type="match status" value="1"/>
</dbReference>
<gene>
    <name evidence="3" type="ORF">C5689_05520</name>
</gene>
<accession>A0A2U1STG5</accession>
<dbReference type="RefSeq" id="WP_146188325.1">
    <property type="nucleotide sequence ID" value="NZ_BGJY01000005.1"/>
</dbReference>
<evidence type="ECO:0000256" key="1">
    <source>
        <dbReference type="SAM" id="Phobius"/>
    </source>
</evidence>
<evidence type="ECO:0000313" key="4">
    <source>
        <dbReference type="Proteomes" id="UP000245137"/>
    </source>
</evidence>
<dbReference type="OrthoDB" id="8005957at2"/>
<dbReference type="AlphaFoldDB" id="A0A2U1STG5"/>
<reference evidence="3 4" key="1">
    <citation type="journal article" date="2018" name="Appl. Microbiol. Biotechnol.">
        <title>Co-cultivation of the strictly anaerobic methanogen Methanosarcina barkeri with aerobic methanotrophs in an oxygen-limited membrane bioreactor.</title>
        <authorList>
            <person name="In 't Zandt M.H."/>
            <person name="van den Bosch T.J.M."/>
            <person name="Rijkers R."/>
            <person name="van Kessel M.A.H.J."/>
            <person name="Jetten M.S.M."/>
            <person name="Welte C.U."/>
        </authorList>
    </citation>
    <scope>NUCLEOTIDE SEQUENCE [LARGE SCALE GENOMIC DNA]</scope>
    <source>
        <strain evidence="3 4">DSM 17706</strain>
    </source>
</reference>
<keyword evidence="1" id="KW-0812">Transmembrane</keyword>
<keyword evidence="1" id="KW-0472">Membrane</keyword>
<evidence type="ECO:0000259" key="2">
    <source>
        <dbReference type="Pfam" id="PF13519"/>
    </source>
</evidence>
<comment type="caution">
    <text evidence="3">The sequence shown here is derived from an EMBL/GenBank/DDBJ whole genome shotgun (WGS) entry which is preliminary data.</text>
</comment>
<sequence>MIDFGDYALLRPLWLLALPALALLLVATRRRDALGDWRRVIDPALLAVISRRHKIAGATRRDGPLFVGVALIALALCGPAMKTPGAEQFRNLDATLILLDVSRAERLPQGVAAAQYLIERSGARRLGLVLYAGDAYLASPLTDDAKSLQSLLFAIDDRTVPDGGAEPDRALAFARHLLRETQILTADVALICDGEGLDARAERLAAALAREGHRVHSLFVSARSGADARDSSGRAAMTSLAAAGGGRADDAAHPQEIARAIEARGVAHIGSGELRALAWRDYGRFVLLLAAAPLLLALRGRGD</sequence>
<evidence type="ECO:0000313" key="3">
    <source>
        <dbReference type="EMBL" id="PWB94904.1"/>
    </source>
</evidence>
<protein>
    <submittedName>
        <fullName evidence="3">VWA domain-containing protein</fullName>
    </submittedName>
</protein>